<sequence length="66" mass="8137">MVDESFHLQDRDDLMKSDRTYFLDNNDIRLNNNFRKEIYDQIGEDMNQSYYEMALKHGYDLGRFYQ</sequence>
<reference evidence="1 2" key="1">
    <citation type="submission" date="2017-01" db="EMBL/GenBank/DDBJ databases">
        <authorList>
            <person name="Varghese N."/>
            <person name="Submissions S."/>
        </authorList>
    </citation>
    <scope>NUCLEOTIDE SEQUENCE [LARGE SCALE GENOMIC DNA]</scope>
    <source>
        <strain evidence="1 2">DSM 2061</strain>
    </source>
</reference>
<accession>A0ABY1L1K7</accession>
<dbReference type="EMBL" id="FTOB01000006">
    <property type="protein sequence ID" value="SIS97378.1"/>
    <property type="molecule type" value="Genomic_DNA"/>
</dbReference>
<evidence type="ECO:0000313" key="2">
    <source>
        <dbReference type="Proteomes" id="UP000185728"/>
    </source>
</evidence>
<keyword evidence="2" id="KW-1185">Reference proteome</keyword>
<protein>
    <submittedName>
        <fullName evidence="1">Uncharacterized protein</fullName>
    </submittedName>
</protein>
<dbReference type="Proteomes" id="UP000185728">
    <property type="component" value="Unassembled WGS sequence"/>
</dbReference>
<evidence type="ECO:0000313" key="1">
    <source>
        <dbReference type="EMBL" id="SIS97378.1"/>
    </source>
</evidence>
<gene>
    <name evidence="1" type="ORF">SAMN05421766_1062</name>
</gene>
<name>A0ABY1L1K7_9FLAO</name>
<comment type="caution">
    <text evidence="1">The sequence shown here is derived from an EMBL/GenBank/DDBJ whole genome shotgun (WGS) entry which is preliminary data.</text>
</comment>
<organism evidence="1 2">
    <name type="scientific">Zobellia uliginosa</name>
    <dbReference type="NCBI Taxonomy" id="143224"/>
    <lineage>
        <taxon>Bacteria</taxon>
        <taxon>Pseudomonadati</taxon>
        <taxon>Bacteroidota</taxon>
        <taxon>Flavobacteriia</taxon>
        <taxon>Flavobacteriales</taxon>
        <taxon>Flavobacteriaceae</taxon>
        <taxon>Zobellia</taxon>
    </lineage>
</organism>
<proteinExistence type="predicted"/>